<name>A0ACC0A0C4_CATRO</name>
<sequence>MRQVEVIVSSVYIVFDEHTRRFAEESHLPYTLMPLMMDIVRAAMAAIPSTSSSTEAAAGTSDAARVSFSTPPPLSINAPGTSTVDPSPGPLVTLGIPRIFDTYTVYG</sequence>
<keyword evidence="2" id="KW-1185">Reference proteome</keyword>
<evidence type="ECO:0000313" key="2">
    <source>
        <dbReference type="Proteomes" id="UP001060085"/>
    </source>
</evidence>
<protein>
    <submittedName>
        <fullName evidence="1">Uncharacterized protein</fullName>
    </submittedName>
</protein>
<evidence type="ECO:0000313" key="1">
    <source>
        <dbReference type="EMBL" id="KAI5653417.1"/>
    </source>
</evidence>
<dbReference type="Proteomes" id="UP001060085">
    <property type="component" value="Linkage Group LG07"/>
</dbReference>
<comment type="caution">
    <text evidence="1">The sequence shown here is derived from an EMBL/GenBank/DDBJ whole genome shotgun (WGS) entry which is preliminary data.</text>
</comment>
<organism evidence="1 2">
    <name type="scientific">Catharanthus roseus</name>
    <name type="common">Madagascar periwinkle</name>
    <name type="synonym">Vinca rosea</name>
    <dbReference type="NCBI Taxonomy" id="4058"/>
    <lineage>
        <taxon>Eukaryota</taxon>
        <taxon>Viridiplantae</taxon>
        <taxon>Streptophyta</taxon>
        <taxon>Embryophyta</taxon>
        <taxon>Tracheophyta</taxon>
        <taxon>Spermatophyta</taxon>
        <taxon>Magnoliopsida</taxon>
        <taxon>eudicotyledons</taxon>
        <taxon>Gunneridae</taxon>
        <taxon>Pentapetalae</taxon>
        <taxon>asterids</taxon>
        <taxon>lamiids</taxon>
        <taxon>Gentianales</taxon>
        <taxon>Apocynaceae</taxon>
        <taxon>Rauvolfioideae</taxon>
        <taxon>Vinceae</taxon>
        <taxon>Catharanthinae</taxon>
        <taxon>Catharanthus</taxon>
    </lineage>
</organism>
<reference evidence="2" key="1">
    <citation type="journal article" date="2023" name="Nat. Plants">
        <title>Single-cell RNA sequencing provides a high-resolution roadmap for understanding the multicellular compartmentation of specialized metabolism.</title>
        <authorList>
            <person name="Sun S."/>
            <person name="Shen X."/>
            <person name="Li Y."/>
            <person name="Li Y."/>
            <person name="Wang S."/>
            <person name="Li R."/>
            <person name="Zhang H."/>
            <person name="Shen G."/>
            <person name="Guo B."/>
            <person name="Wei J."/>
            <person name="Xu J."/>
            <person name="St-Pierre B."/>
            <person name="Chen S."/>
            <person name="Sun C."/>
        </authorList>
    </citation>
    <scope>NUCLEOTIDE SEQUENCE [LARGE SCALE GENOMIC DNA]</scope>
</reference>
<dbReference type="EMBL" id="CM044707">
    <property type="protein sequence ID" value="KAI5653417.1"/>
    <property type="molecule type" value="Genomic_DNA"/>
</dbReference>
<gene>
    <name evidence="1" type="ORF">M9H77_30604</name>
</gene>
<accession>A0ACC0A0C4</accession>
<proteinExistence type="predicted"/>